<evidence type="ECO:0000256" key="4">
    <source>
        <dbReference type="ARBA" id="ARBA00048267"/>
    </source>
</evidence>
<keyword evidence="5 7" id="KW-0597">Phosphoprotein</keyword>
<dbReference type="EC" id="3.5.1.44" evidence="5"/>
<dbReference type="SUPFAM" id="SSF52738">
    <property type="entry name" value="Methylesterase CheB, C-terminal domain"/>
    <property type="match status" value="1"/>
</dbReference>
<evidence type="ECO:0000313" key="11">
    <source>
        <dbReference type="Proteomes" id="UP000317839"/>
    </source>
</evidence>
<name>A0A545TEQ1_9GAMM</name>
<sequence length="344" mass="37119">MIKVLVVDDSAFIRVLLTEILDSDPDISVVASASDPIDARSKIKKYNPDVITLDIEMPKMDGLTFLRKIMRLRPMPVVMFSTLTQKGADITFEALKIGAVDFVPKPAVDIKNNLDSLRSELIEKVKCAAVSNIGIKDSTAHQSTSPIDLPESSKKVDLIAIGASTGGTEAILAVIRRMPTNCPPIVMAQHIPDVFSTSFAKRLNEEVALHAKEVRDSTVLEPGNAYLAPGHMHMVVKKRGGQLWVKMDDSPPVNRHKPSVDMLFKSISQIDGVNCLAAILTGMGKDGAEGLLELKQKGAFTIAQDERTSVVWGMPGAAVGMGAVKAVLPLQEIAPNLVKRLGGR</sequence>
<dbReference type="Pfam" id="PF00072">
    <property type="entry name" value="Response_reg"/>
    <property type="match status" value="1"/>
</dbReference>
<evidence type="ECO:0000256" key="7">
    <source>
        <dbReference type="PROSITE-ProRule" id="PRU00169"/>
    </source>
</evidence>
<evidence type="ECO:0000259" key="9">
    <source>
        <dbReference type="PROSITE" id="PS50122"/>
    </source>
</evidence>
<comment type="similarity">
    <text evidence="5">Belongs to the CheB family.</text>
</comment>
<comment type="catalytic activity">
    <reaction evidence="5">
        <text>L-glutaminyl-[protein] + H2O = L-glutamyl-[protein] + NH4(+)</text>
        <dbReference type="Rhea" id="RHEA:16441"/>
        <dbReference type="Rhea" id="RHEA-COMP:10207"/>
        <dbReference type="Rhea" id="RHEA-COMP:10208"/>
        <dbReference type="ChEBI" id="CHEBI:15377"/>
        <dbReference type="ChEBI" id="CHEBI:28938"/>
        <dbReference type="ChEBI" id="CHEBI:29973"/>
        <dbReference type="ChEBI" id="CHEBI:30011"/>
        <dbReference type="EC" id="3.5.1.44"/>
    </reaction>
</comment>
<comment type="subcellular location">
    <subcellularLocation>
        <location evidence="5">Cytoplasm</location>
    </subcellularLocation>
</comment>
<dbReference type="CDD" id="cd16432">
    <property type="entry name" value="CheB_Rec"/>
    <property type="match status" value="1"/>
</dbReference>
<evidence type="ECO:0000313" key="10">
    <source>
        <dbReference type="EMBL" id="TQV75641.1"/>
    </source>
</evidence>
<feature type="active site" evidence="5 6">
    <location>
        <position position="190"/>
    </location>
</feature>
<keyword evidence="11" id="KW-1185">Reference proteome</keyword>
<evidence type="ECO:0000256" key="2">
    <source>
        <dbReference type="ARBA" id="ARBA00022500"/>
    </source>
</evidence>
<feature type="domain" description="Response regulatory" evidence="8">
    <location>
        <begin position="3"/>
        <end position="120"/>
    </location>
</feature>
<evidence type="ECO:0000256" key="3">
    <source>
        <dbReference type="ARBA" id="ARBA00022801"/>
    </source>
</evidence>
<dbReference type="GO" id="GO:0005737">
    <property type="term" value="C:cytoplasm"/>
    <property type="evidence" value="ECO:0007669"/>
    <property type="project" value="UniProtKB-SubCell"/>
</dbReference>
<dbReference type="Pfam" id="PF01339">
    <property type="entry name" value="CheB_methylest"/>
    <property type="match status" value="1"/>
</dbReference>
<evidence type="ECO:0000256" key="6">
    <source>
        <dbReference type="PROSITE-ProRule" id="PRU00050"/>
    </source>
</evidence>
<keyword evidence="1 5" id="KW-0963">Cytoplasm</keyword>
<evidence type="ECO:0000259" key="8">
    <source>
        <dbReference type="PROSITE" id="PS50110"/>
    </source>
</evidence>
<dbReference type="GO" id="GO:0000156">
    <property type="term" value="F:phosphorelay response regulator activity"/>
    <property type="evidence" value="ECO:0007669"/>
    <property type="project" value="InterPro"/>
</dbReference>
<dbReference type="OrthoDB" id="9793421at2"/>
<dbReference type="PIRSF" id="PIRSF000876">
    <property type="entry name" value="RR_chemtxs_CheB"/>
    <property type="match status" value="1"/>
</dbReference>
<dbReference type="InterPro" id="IPR008248">
    <property type="entry name" value="CheB-like"/>
</dbReference>
<dbReference type="InterPro" id="IPR001789">
    <property type="entry name" value="Sig_transdc_resp-reg_receiver"/>
</dbReference>
<feature type="active site" evidence="5 6">
    <location>
        <position position="164"/>
    </location>
</feature>
<dbReference type="EC" id="3.1.1.61" evidence="5"/>
<feature type="active site" evidence="5 6">
    <location>
        <position position="286"/>
    </location>
</feature>
<dbReference type="NCBIfam" id="NF009206">
    <property type="entry name" value="PRK12555.1"/>
    <property type="match status" value="1"/>
</dbReference>
<dbReference type="Proteomes" id="UP000317839">
    <property type="component" value="Unassembled WGS sequence"/>
</dbReference>
<reference evidence="10 11" key="1">
    <citation type="submission" date="2019-06" db="EMBL/GenBank/DDBJ databases">
        <title>Draft genome of Aliikangiella marina GYP-15.</title>
        <authorList>
            <person name="Wang G."/>
        </authorList>
    </citation>
    <scope>NUCLEOTIDE SEQUENCE [LARGE SCALE GENOMIC DNA]</scope>
    <source>
        <strain evidence="10 11">GYP-15</strain>
    </source>
</reference>
<keyword evidence="2 5" id="KW-0145">Chemotaxis</keyword>
<dbReference type="InterPro" id="IPR035909">
    <property type="entry name" value="CheB_C"/>
</dbReference>
<dbReference type="Gene3D" id="3.40.50.180">
    <property type="entry name" value="Methylesterase CheB, C-terminal domain"/>
    <property type="match status" value="1"/>
</dbReference>
<dbReference type="HAMAP" id="MF_00099">
    <property type="entry name" value="CheB_chemtxs"/>
    <property type="match status" value="1"/>
</dbReference>
<organism evidence="10 11">
    <name type="scientific">Aliikangiella marina</name>
    <dbReference type="NCBI Taxonomy" id="1712262"/>
    <lineage>
        <taxon>Bacteria</taxon>
        <taxon>Pseudomonadati</taxon>
        <taxon>Pseudomonadota</taxon>
        <taxon>Gammaproteobacteria</taxon>
        <taxon>Oceanospirillales</taxon>
        <taxon>Pleioneaceae</taxon>
        <taxon>Aliikangiella</taxon>
    </lineage>
</organism>
<dbReference type="SUPFAM" id="SSF52172">
    <property type="entry name" value="CheY-like"/>
    <property type="match status" value="1"/>
</dbReference>
<dbReference type="PANTHER" id="PTHR42872:SF6">
    <property type="entry name" value="PROTEIN-GLUTAMATE METHYLESTERASE_PROTEIN-GLUTAMINE GLUTAMINASE"/>
    <property type="match status" value="1"/>
</dbReference>
<comment type="function">
    <text evidence="5">Involved in chemotaxis. Part of a chemotaxis signal transduction system that modulates chemotaxis in response to various stimuli. Catalyzes the demethylation of specific methylglutamate residues introduced into the chemoreceptors (methyl-accepting chemotaxis proteins or MCP) by CheR. Also mediates the irreversible deamidation of specific glutamine residues to glutamic acid.</text>
</comment>
<feature type="domain" description="CheB-type methylesterase" evidence="9">
    <location>
        <begin position="150"/>
        <end position="344"/>
    </location>
</feature>
<keyword evidence="3 5" id="KW-0378">Hydrolase</keyword>
<dbReference type="EMBL" id="VIKR01000002">
    <property type="protein sequence ID" value="TQV75641.1"/>
    <property type="molecule type" value="Genomic_DNA"/>
</dbReference>
<gene>
    <name evidence="5" type="primary">cheB</name>
    <name evidence="10" type="ORF">FLL45_10445</name>
</gene>
<dbReference type="NCBIfam" id="NF001965">
    <property type="entry name" value="PRK00742.1"/>
    <property type="match status" value="1"/>
</dbReference>
<dbReference type="Gene3D" id="3.40.50.2300">
    <property type="match status" value="1"/>
</dbReference>
<feature type="modified residue" description="4-aspartylphosphate" evidence="5 7">
    <location>
        <position position="54"/>
    </location>
</feature>
<dbReference type="GO" id="GO:0008984">
    <property type="term" value="F:protein-glutamate methylesterase activity"/>
    <property type="evidence" value="ECO:0007669"/>
    <property type="project" value="UniProtKB-UniRule"/>
</dbReference>
<dbReference type="InterPro" id="IPR000673">
    <property type="entry name" value="Sig_transdc_resp-reg_Me-estase"/>
</dbReference>
<comment type="PTM">
    <text evidence="5">Phosphorylated by CheA. Phosphorylation of the N-terminal regulatory domain activates the methylesterase activity.</text>
</comment>
<dbReference type="CDD" id="cd17541">
    <property type="entry name" value="REC_CheB-like"/>
    <property type="match status" value="1"/>
</dbReference>
<dbReference type="PANTHER" id="PTHR42872">
    <property type="entry name" value="PROTEIN-GLUTAMATE METHYLESTERASE/PROTEIN-GLUTAMINE GLUTAMINASE"/>
    <property type="match status" value="1"/>
</dbReference>
<dbReference type="AlphaFoldDB" id="A0A545TEQ1"/>
<comment type="domain">
    <text evidence="5">Contains a C-terminal catalytic domain, and an N-terminal region which modulates catalytic activity.</text>
</comment>
<dbReference type="PROSITE" id="PS50122">
    <property type="entry name" value="CHEB"/>
    <property type="match status" value="1"/>
</dbReference>
<dbReference type="GO" id="GO:0050568">
    <property type="term" value="F:protein-glutamine glutaminase activity"/>
    <property type="evidence" value="ECO:0007669"/>
    <property type="project" value="UniProtKB-UniRule"/>
</dbReference>
<comment type="catalytic activity">
    <reaction evidence="4 5">
        <text>[protein]-L-glutamate 5-O-methyl ester + H2O = L-glutamyl-[protein] + methanol + H(+)</text>
        <dbReference type="Rhea" id="RHEA:23236"/>
        <dbReference type="Rhea" id="RHEA-COMP:10208"/>
        <dbReference type="Rhea" id="RHEA-COMP:10311"/>
        <dbReference type="ChEBI" id="CHEBI:15377"/>
        <dbReference type="ChEBI" id="CHEBI:15378"/>
        <dbReference type="ChEBI" id="CHEBI:17790"/>
        <dbReference type="ChEBI" id="CHEBI:29973"/>
        <dbReference type="ChEBI" id="CHEBI:82795"/>
        <dbReference type="EC" id="3.1.1.61"/>
    </reaction>
</comment>
<dbReference type="GO" id="GO:0006935">
    <property type="term" value="P:chemotaxis"/>
    <property type="evidence" value="ECO:0007669"/>
    <property type="project" value="UniProtKB-UniRule"/>
</dbReference>
<accession>A0A545TEQ1</accession>
<comment type="caution">
    <text evidence="10">The sequence shown here is derived from an EMBL/GenBank/DDBJ whole genome shotgun (WGS) entry which is preliminary data.</text>
</comment>
<evidence type="ECO:0000256" key="5">
    <source>
        <dbReference type="HAMAP-Rule" id="MF_00099"/>
    </source>
</evidence>
<proteinExistence type="inferred from homology"/>
<dbReference type="InterPro" id="IPR011006">
    <property type="entry name" value="CheY-like_superfamily"/>
</dbReference>
<protein>
    <recommendedName>
        <fullName evidence="5">Protein-glutamate methylesterase/protein-glutamine glutaminase</fullName>
        <ecNumber evidence="5">3.1.1.61</ecNumber>
        <ecNumber evidence="5">3.5.1.44</ecNumber>
    </recommendedName>
</protein>
<dbReference type="SMART" id="SM00448">
    <property type="entry name" value="REC"/>
    <property type="match status" value="1"/>
</dbReference>
<evidence type="ECO:0000256" key="1">
    <source>
        <dbReference type="ARBA" id="ARBA00022490"/>
    </source>
</evidence>
<dbReference type="PROSITE" id="PS50110">
    <property type="entry name" value="RESPONSE_REGULATORY"/>
    <property type="match status" value="1"/>
</dbReference>